<dbReference type="RefSeq" id="WP_145805525.1">
    <property type="nucleotide sequence ID" value="NZ_JBIBEG010000003.1"/>
</dbReference>
<accession>A0ABW6X7X8</accession>
<gene>
    <name evidence="2" type="ORF">ACFY8O_14550</name>
</gene>
<evidence type="ECO:0000313" key="3">
    <source>
        <dbReference type="Proteomes" id="UP001602322"/>
    </source>
</evidence>
<evidence type="ECO:0000256" key="1">
    <source>
        <dbReference type="SAM" id="SignalP"/>
    </source>
</evidence>
<name>A0ABW6X7X8_9ACTN</name>
<proteinExistence type="predicted"/>
<dbReference type="Proteomes" id="UP001602322">
    <property type="component" value="Unassembled WGS sequence"/>
</dbReference>
<keyword evidence="3" id="KW-1185">Reference proteome</keyword>
<organism evidence="2 3">
    <name type="scientific">Streptomyces argenteolus</name>
    <dbReference type="NCBI Taxonomy" id="67274"/>
    <lineage>
        <taxon>Bacteria</taxon>
        <taxon>Bacillati</taxon>
        <taxon>Actinomycetota</taxon>
        <taxon>Actinomycetes</taxon>
        <taxon>Kitasatosporales</taxon>
        <taxon>Streptomycetaceae</taxon>
        <taxon>Streptomyces</taxon>
    </lineage>
</organism>
<feature type="chain" id="PRO_5045655767" evidence="1">
    <location>
        <begin position="38"/>
        <end position="112"/>
    </location>
</feature>
<keyword evidence="2" id="KW-0449">Lipoprotein</keyword>
<protein>
    <submittedName>
        <fullName evidence="2">SCO0607 family lipoprotein</fullName>
    </submittedName>
</protein>
<feature type="signal peptide" evidence="1">
    <location>
        <begin position="1"/>
        <end position="37"/>
    </location>
</feature>
<dbReference type="NCBIfam" id="NF046120">
    <property type="entry name" value="lipo_SCO0607"/>
    <property type="match status" value="1"/>
</dbReference>
<dbReference type="InterPro" id="IPR058119">
    <property type="entry name" value="SCO0607-like"/>
</dbReference>
<evidence type="ECO:0000313" key="2">
    <source>
        <dbReference type="EMBL" id="MFF5897137.1"/>
    </source>
</evidence>
<comment type="caution">
    <text evidence="2">The sequence shown here is derived from an EMBL/GenBank/DDBJ whole genome shotgun (WGS) entry which is preliminary data.</text>
</comment>
<sequence>MPRRTNRPAPAVRSGGRRLVAAALVSAAAALALTGCAGVEYRENICGGDEYPVLSVGGTGSACVPDGEEPPAGYVRYPEGKVPQRVDDKWDVYWDTHTLDEDGDIIKAPDAG</sequence>
<dbReference type="EMBL" id="JBIBEG010000003">
    <property type="protein sequence ID" value="MFF5897137.1"/>
    <property type="molecule type" value="Genomic_DNA"/>
</dbReference>
<keyword evidence="1" id="KW-0732">Signal</keyword>
<reference evidence="2 3" key="1">
    <citation type="submission" date="2024-10" db="EMBL/GenBank/DDBJ databases">
        <title>The Natural Products Discovery Center: Release of the First 8490 Sequenced Strains for Exploring Actinobacteria Biosynthetic Diversity.</title>
        <authorList>
            <person name="Kalkreuter E."/>
            <person name="Kautsar S.A."/>
            <person name="Yang D."/>
            <person name="Bader C.D."/>
            <person name="Teijaro C.N."/>
            <person name="Fluegel L."/>
            <person name="Davis C.M."/>
            <person name="Simpson J.R."/>
            <person name="Lauterbach L."/>
            <person name="Steele A.D."/>
            <person name="Gui C."/>
            <person name="Meng S."/>
            <person name="Li G."/>
            <person name="Viehrig K."/>
            <person name="Ye F."/>
            <person name="Su P."/>
            <person name="Kiefer A.F."/>
            <person name="Nichols A."/>
            <person name="Cepeda A.J."/>
            <person name="Yan W."/>
            <person name="Fan B."/>
            <person name="Jiang Y."/>
            <person name="Adhikari A."/>
            <person name="Zheng C.-J."/>
            <person name="Schuster L."/>
            <person name="Cowan T.M."/>
            <person name="Smanski M.J."/>
            <person name="Chevrette M.G."/>
            <person name="De Carvalho L.P.S."/>
            <person name="Shen B."/>
        </authorList>
    </citation>
    <scope>NUCLEOTIDE SEQUENCE [LARGE SCALE GENOMIC DNA]</scope>
    <source>
        <strain evidence="2 3">NPDC012540</strain>
    </source>
</reference>